<evidence type="ECO:0000313" key="4">
    <source>
        <dbReference type="Proteomes" id="UP001500466"/>
    </source>
</evidence>
<dbReference type="Proteomes" id="UP001500466">
    <property type="component" value="Unassembled WGS sequence"/>
</dbReference>
<dbReference type="InterPro" id="IPR027417">
    <property type="entry name" value="P-loop_NTPase"/>
</dbReference>
<feature type="region of interest" description="Disordered" evidence="1">
    <location>
        <begin position="1"/>
        <end position="57"/>
    </location>
</feature>
<keyword evidence="2" id="KW-0472">Membrane</keyword>
<dbReference type="EMBL" id="BAABHS010000021">
    <property type="protein sequence ID" value="GAA4979085.1"/>
    <property type="molecule type" value="Genomic_DNA"/>
</dbReference>
<accession>A0ABP9HUQ5</accession>
<gene>
    <name evidence="3" type="ORF">GCM10023205_54370</name>
</gene>
<keyword evidence="2" id="KW-1133">Transmembrane helix</keyword>
<evidence type="ECO:0000256" key="1">
    <source>
        <dbReference type="SAM" id="MobiDB-lite"/>
    </source>
</evidence>
<protein>
    <submittedName>
        <fullName evidence="3">Uncharacterized protein</fullName>
    </submittedName>
</protein>
<organism evidence="3 4">
    <name type="scientific">Yinghuangia aomiensis</name>
    <dbReference type="NCBI Taxonomy" id="676205"/>
    <lineage>
        <taxon>Bacteria</taxon>
        <taxon>Bacillati</taxon>
        <taxon>Actinomycetota</taxon>
        <taxon>Actinomycetes</taxon>
        <taxon>Kitasatosporales</taxon>
        <taxon>Streptomycetaceae</taxon>
        <taxon>Yinghuangia</taxon>
    </lineage>
</organism>
<feature type="transmembrane region" description="Helical" evidence="2">
    <location>
        <begin position="108"/>
        <end position="131"/>
    </location>
</feature>
<dbReference type="Gene3D" id="3.40.50.300">
    <property type="entry name" value="P-loop containing nucleotide triphosphate hydrolases"/>
    <property type="match status" value="1"/>
</dbReference>
<comment type="caution">
    <text evidence="3">The sequence shown here is derived from an EMBL/GenBank/DDBJ whole genome shotgun (WGS) entry which is preliminary data.</text>
</comment>
<keyword evidence="4" id="KW-1185">Reference proteome</keyword>
<feature type="transmembrane region" description="Helical" evidence="2">
    <location>
        <begin position="137"/>
        <end position="157"/>
    </location>
</feature>
<reference evidence="4" key="1">
    <citation type="journal article" date="2019" name="Int. J. Syst. Evol. Microbiol.">
        <title>The Global Catalogue of Microorganisms (GCM) 10K type strain sequencing project: providing services to taxonomists for standard genome sequencing and annotation.</title>
        <authorList>
            <consortium name="The Broad Institute Genomics Platform"/>
            <consortium name="The Broad Institute Genome Sequencing Center for Infectious Disease"/>
            <person name="Wu L."/>
            <person name="Ma J."/>
        </authorList>
    </citation>
    <scope>NUCLEOTIDE SEQUENCE [LARGE SCALE GENOMIC DNA]</scope>
    <source>
        <strain evidence="4">JCM 17986</strain>
    </source>
</reference>
<keyword evidence="2" id="KW-0812">Transmembrane</keyword>
<evidence type="ECO:0000313" key="3">
    <source>
        <dbReference type="EMBL" id="GAA4979085.1"/>
    </source>
</evidence>
<evidence type="ECO:0000256" key="2">
    <source>
        <dbReference type="SAM" id="Phobius"/>
    </source>
</evidence>
<dbReference type="SUPFAM" id="SSF52540">
    <property type="entry name" value="P-loop containing nucleoside triphosphate hydrolases"/>
    <property type="match status" value="1"/>
</dbReference>
<feature type="transmembrane region" description="Helical" evidence="2">
    <location>
        <begin position="193"/>
        <end position="211"/>
    </location>
</feature>
<name>A0ABP9HUQ5_9ACTN</name>
<proteinExistence type="predicted"/>
<sequence>MDVERRRGAQGPESGATTDTAGQWWQDPDAEAPAFAPPPAGAVPHPARPGSASLVKQPGSDLRSWVFAPRFRDAPGVYAYGRDEAALKLKALDDRARRRPDGALIRRAVLWLLLSAIAFRWFVLVYSWIVINVIPEFLWPLFASLFWVACIGFFAYVGRWHELLLPYLAPLLQRLETRAEANGKPTAEQWRRAGTFLLAGLVAWAMLQRPFVWLLLQTFPDSRHTLHELQWLIRIVYNAAFLAAAAYWGRWPEVLRPYLAKPRPAEPADPDDAAETAAPADDDLWPELRDAGFVGAANRLDEEADLGRLGDVDYLRLRRVLEASGGDFDFLDDVAHEVRERGAGACAHGSGARDLKPREAVHDLMTGQVKVGEAADSDRNTAPVRAVGFALEPDVLGTSMVVVGPSTAGEADALLRPVVESLSLSALAGAASVVVLDAKGAAFARKGAYDIEIVLGDPDSAWGIDPYGGSATAEEAADRLATAALGDEDDARLRDTARSALHQAIAAYVAAFGRHPGFAALLDLLDGHADAVDALRTALEAAGRAGEFERGLRTLARADEGARAVVQRLSVLERPGVAALFDPSRQRFAMRHIDRPVRVRVALNEASYPDAARIVGRLLIGQFVQAAAARDTSAADDGVFTCLIADGAGAFVDEYAAQGMAWLRSRNAGMVLAVRSMDDFAPRLRATVFGAVGCKAVLPGAGPRDAEAFAQHWGKRLVEETSVTKGAPEGGLLRKTRFALMGALFGEKAAGGSESVTVRKVERYRWSPSEITGELGARHALCSLTTREGERTGPVLVELGK</sequence>